<reference evidence="3 4" key="1">
    <citation type="submission" date="2018-06" db="EMBL/GenBank/DDBJ databases">
        <authorList>
            <consortium name="Pathogen Informatics"/>
            <person name="Doyle S."/>
        </authorList>
    </citation>
    <scope>NUCLEOTIDE SEQUENCE [LARGE SCALE GENOMIC DNA]</scope>
    <source>
        <strain evidence="3 4">NCTC10742</strain>
    </source>
</reference>
<organism evidence="3 4">
    <name type="scientific">Mycolicibacterium gilvum</name>
    <dbReference type="NCBI Taxonomy" id="1804"/>
    <lineage>
        <taxon>Bacteria</taxon>
        <taxon>Bacillati</taxon>
        <taxon>Actinomycetota</taxon>
        <taxon>Actinomycetes</taxon>
        <taxon>Mycobacteriales</taxon>
        <taxon>Mycobacteriaceae</taxon>
        <taxon>Mycolicibacterium</taxon>
    </lineage>
</organism>
<feature type="region of interest" description="Disordered" evidence="1">
    <location>
        <begin position="23"/>
        <end position="57"/>
    </location>
</feature>
<dbReference type="Gene3D" id="3.10.450.50">
    <property type="match status" value="1"/>
</dbReference>
<feature type="signal peptide" evidence="2">
    <location>
        <begin position="1"/>
        <end position="27"/>
    </location>
</feature>
<dbReference type="Proteomes" id="UP000254291">
    <property type="component" value="Unassembled WGS sequence"/>
</dbReference>
<feature type="chain" id="PRO_5017012202" evidence="2">
    <location>
        <begin position="28"/>
        <end position="221"/>
    </location>
</feature>
<name>A0A378SRF0_9MYCO</name>
<evidence type="ECO:0000256" key="2">
    <source>
        <dbReference type="SAM" id="SignalP"/>
    </source>
</evidence>
<keyword evidence="2" id="KW-0732">Signal</keyword>
<dbReference type="SUPFAM" id="SSF54427">
    <property type="entry name" value="NTF2-like"/>
    <property type="match status" value="1"/>
</dbReference>
<dbReference type="InterPro" id="IPR032710">
    <property type="entry name" value="NTF2-like_dom_sf"/>
</dbReference>
<evidence type="ECO:0000313" key="3">
    <source>
        <dbReference type="EMBL" id="STZ44935.1"/>
    </source>
</evidence>
<proteinExistence type="predicted"/>
<sequence length="221" mass="23156">MARLVHAVTAAAVVALTLAGCGGSEQAQESESTQSSASSSQPAAQPSTPAPAAGDDEQEIRELVQAQADAFSEGDWDALSELTCVQFREQAANPGQYLVPPISTFGTREQAASMDPVQLSDMLSQEFGSGASKPTVDRVAQAIVAYDEPGYQAAMLDVMTESATLTVDAVENITITGDTATADVTMTRVMGDDAPETRTDSTPFVREDGRWLDCTDITAVS</sequence>
<dbReference type="RefSeq" id="WP_011893157.1">
    <property type="nucleotide sequence ID" value="NZ_JACKST010000049.1"/>
</dbReference>
<evidence type="ECO:0000313" key="4">
    <source>
        <dbReference type="Proteomes" id="UP000254291"/>
    </source>
</evidence>
<evidence type="ECO:0000256" key="1">
    <source>
        <dbReference type="SAM" id="MobiDB-lite"/>
    </source>
</evidence>
<protein>
    <submittedName>
        <fullName evidence="3">Uncharacterized protein</fullName>
    </submittedName>
</protein>
<gene>
    <name evidence="3" type="ORF">NCTC10742_04183</name>
</gene>
<dbReference type="OMA" id="KCAKYRD"/>
<accession>A0A378SRF0</accession>
<dbReference type="AlphaFoldDB" id="A0A378SRF0"/>
<dbReference type="EMBL" id="UGQM01000001">
    <property type="protein sequence ID" value="STZ44935.1"/>
    <property type="molecule type" value="Genomic_DNA"/>
</dbReference>
<dbReference type="PROSITE" id="PS51257">
    <property type="entry name" value="PROKAR_LIPOPROTEIN"/>
    <property type="match status" value="1"/>
</dbReference>
<feature type="compositionally biased region" description="Low complexity" evidence="1">
    <location>
        <begin position="23"/>
        <end position="53"/>
    </location>
</feature>